<dbReference type="SUPFAM" id="SSF53850">
    <property type="entry name" value="Periplasmic binding protein-like II"/>
    <property type="match status" value="1"/>
</dbReference>
<dbReference type="GO" id="GO:0030313">
    <property type="term" value="C:cell envelope"/>
    <property type="evidence" value="ECO:0007669"/>
    <property type="project" value="UniProtKB-SubCell"/>
</dbReference>
<proteinExistence type="inferred from homology"/>
<sequence length="263" mass="28069">MGIKAFLASMAVAATLLVPAAAQADKLQDILGNGKIRVGILLDVPPWGMTDAEGKPTGLDVEVAELLAQELSVDLEIVQVTGTNRIPNLLSDQTDIIIAAMGATSERAQQIMFSQPYTAVQLGVFGSPDIGFSEDVSVLDGHTIAVARGTTLDLWLTDNVPSGTKLARFDDVPGAMAAYVAGQADMFAENSAIISNLRKDRPEIQVAPVFEIRQSPAHVGVTMGEHNLLQWVNTFIFANVMNGKLPALQEKWFGTKRGAFPAL</sequence>
<dbReference type="SMART" id="SM00062">
    <property type="entry name" value="PBPb"/>
    <property type="match status" value="1"/>
</dbReference>
<evidence type="ECO:0000256" key="1">
    <source>
        <dbReference type="ARBA" id="ARBA00004196"/>
    </source>
</evidence>
<feature type="chain" id="PRO_5016258767" evidence="5">
    <location>
        <begin position="25"/>
        <end position="263"/>
    </location>
</feature>
<organism evidence="7 8">
    <name type="scientific">Falsochrobactrum shanghaiense</name>
    <dbReference type="NCBI Taxonomy" id="2201899"/>
    <lineage>
        <taxon>Bacteria</taxon>
        <taxon>Pseudomonadati</taxon>
        <taxon>Pseudomonadota</taxon>
        <taxon>Alphaproteobacteria</taxon>
        <taxon>Hyphomicrobiales</taxon>
        <taxon>Brucellaceae</taxon>
        <taxon>Falsochrobactrum</taxon>
    </lineage>
</organism>
<protein>
    <submittedName>
        <fullName evidence="7">ABC transporter substrate-binding protein</fullName>
    </submittedName>
</protein>
<evidence type="ECO:0000256" key="4">
    <source>
        <dbReference type="RuleBase" id="RU003744"/>
    </source>
</evidence>
<dbReference type="OrthoDB" id="6192933at2"/>
<evidence type="ECO:0000256" key="2">
    <source>
        <dbReference type="ARBA" id="ARBA00010333"/>
    </source>
</evidence>
<feature type="signal peptide" evidence="5">
    <location>
        <begin position="1"/>
        <end position="24"/>
    </location>
</feature>
<dbReference type="RefSeq" id="WP_109705424.1">
    <property type="nucleotide sequence ID" value="NZ_QGDB01000002.1"/>
</dbReference>
<accession>A0A316JCW5</accession>
<dbReference type="Pfam" id="PF00497">
    <property type="entry name" value="SBP_bac_3"/>
    <property type="match status" value="1"/>
</dbReference>
<evidence type="ECO:0000259" key="6">
    <source>
        <dbReference type="SMART" id="SM00062"/>
    </source>
</evidence>
<dbReference type="InterPro" id="IPR001638">
    <property type="entry name" value="Solute-binding_3/MltF_N"/>
</dbReference>
<comment type="similarity">
    <text evidence="2 4">Belongs to the bacterial solute-binding protein 3 family.</text>
</comment>
<dbReference type="Proteomes" id="UP000245865">
    <property type="component" value="Unassembled WGS sequence"/>
</dbReference>
<name>A0A316JCW5_9HYPH</name>
<reference evidence="7 8" key="1">
    <citation type="submission" date="2018-05" db="EMBL/GenBank/DDBJ databases">
        <title>Comparative genomic sequence analysis between strain HN4 and CCM 8460T (Falsochrobactrum ovis) will provide more evidence to prove that HN4 is a new species of Falsochrobactrum.</title>
        <authorList>
            <person name="Lyu W."/>
            <person name="Sun L."/>
            <person name="Yao L."/>
        </authorList>
    </citation>
    <scope>NUCLEOTIDE SEQUENCE [LARGE SCALE GENOMIC DNA]</scope>
    <source>
        <strain evidence="7 8">HN4</strain>
    </source>
</reference>
<dbReference type="EMBL" id="QGDB01000002">
    <property type="protein sequence ID" value="PWL18525.1"/>
    <property type="molecule type" value="Genomic_DNA"/>
</dbReference>
<dbReference type="PANTHER" id="PTHR35936">
    <property type="entry name" value="MEMBRANE-BOUND LYTIC MUREIN TRANSGLYCOSYLASE F"/>
    <property type="match status" value="1"/>
</dbReference>
<comment type="subcellular location">
    <subcellularLocation>
        <location evidence="1">Cell envelope</location>
    </subcellularLocation>
</comment>
<feature type="domain" description="Solute-binding protein family 3/N-terminal" evidence="6">
    <location>
        <begin position="35"/>
        <end position="256"/>
    </location>
</feature>
<evidence type="ECO:0000256" key="3">
    <source>
        <dbReference type="ARBA" id="ARBA00022729"/>
    </source>
</evidence>
<evidence type="ECO:0000313" key="8">
    <source>
        <dbReference type="Proteomes" id="UP000245865"/>
    </source>
</evidence>
<dbReference type="PROSITE" id="PS01039">
    <property type="entry name" value="SBP_BACTERIAL_3"/>
    <property type="match status" value="1"/>
</dbReference>
<evidence type="ECO:0000256" key="5">
    <source>
        <dbReference type="SAM" id="SignalP"/>
    </source>
</evidence>
<dbReference type="InterPro" id="IPR018313">
    <property type="entry name" value="SBP_3_CS"/>
</dbReference>
<keyword evidence="3 5" id="KW-0732">Signal</keyword>
<gene>
    <name evidence="7" type="ORF">DKP76_05375</name>
</gene>
<dbReference type="PANTHER" id="PTHR35936:SF17">
    <property type="entry name" value="ARGININE-BINDING EXTRACELLULAR PROTEIN ARTP"/>
    <property type="match status" value="1"/>
</dbReference>
<comment type="caution">
    <text evidence="7">The sequence shown here is derived from an EMBL/GenBank/DDBJ whole genome shotgun (WGS) entry which is preliminary data.</text>
</comment>
<dbReference type="AlphaFoldDB" id="A0A316JCW5"/>
<evidence type="ECO:0000313" key="7">
    <source>
        <dbReference type="EMBL" id="PWL18525.1"/>
    </source>
</evidence>
<keyword evidence="8" id="KW-1185">Reference proteome</keyword>
<dbReference type="Gene3D" id="3.40.190.10">
    <property type="entry name" value="Periplasmic binding protein-like II"/>
    <property type="match status" value="2"/>
</dbReference>